<dbReference type="InterPro" id="IPR011711">
    <property type="entry name" value="GntR_C"/>
</dbReference>
<evidence type="ECO:0000313" key="5">
    <source>
        <dbReference type="EMBL" id="UYV98043.1"/>
    </source>
</evidence>
<dbReference type="GO" id="GO:0003677">
    <property type="term" value="F:DNA binding"/>
    <property type="evidence" value="ECO:0007669"/>
    <property type="project" value="UniProtKB-KW"/>
</dbReference>
<dbReference type="Gene3D" id="1.20.120.530">
    <property type="entry name" value="GntR ligand-binding domain-like"/>
    <property type="match status" value="1"/>
</dbReference>
<dbReference type="InterPro" id="IPR008920">
    <property type="entry name" value="TF_FadR/GntR_C"/>
</dbReference>
<evidence type="ECO:0000256" key="1">
    <source>
        <dbReference type="ARBA" id="ARBA00023015"/>
    </source>
</evidence>
<dbReference type="Proteomes" id="UP001163293">
    <property type="component" value="Chromosome"/>
</dbReference>
<keyword evidence="2" id="KW-0238">DNA-binding</keyword>
<organism evidence="5 6">
    <name type="scientific">Paenarthrobacter ureafaciens</name>
    <dbReference type="NCBI Taxonomy" id="37931"/>
    <lineage>
        <taxon>Bacteria</taxon>
        <taxon>Bacillati</taxon>
        <taxon>Actinomycetota</taxon>
        <taxon>Actinomycetes</taxon>
        <taxon>Micrococcales</taxon>
        <taxon>Micrococcaceae</taxon>
        <taxon>Paenarthrobacter</taxon>
    </lineage>
</organism>
<sequence>MAGATAVWRTSWRRHVVCSEHQGILDALVAGDVVQAQKAVDEHLASTKDNLFRN</sequence>
<keyword evidence="1" id="KW-0805">Transcription regulation</keyword>
<evidence type="ECO:0000256" key="3">
    <source>
        <dbReference type="ARBA" id="ARBA00023163"/>
    </source>
</evidence>
<gene>
    <name evidence="5" type="ORF">NL394_02010</name>
</gene>
<dbReference type="EMBL" id="CP101185">
    <property type="protein sequence ID" value="UYV98043.1"/>
    <property type="molecule type" value="Genomic_DNA"/>
</dbReference>
<reference evidence="5" key="1">
    <citation type="submission" date="2022-07" db="EMBL/GenBank/DDBJ databases">
        <authorList>
            <person name="Wu T."/>
        </authorList>
    </citation>
    <scope>NUCLEOTIDE SEQUENCE</scope>
    <source>
        <strain evidence="5">SD-1</strain>
    </source>
</reference>
<dbReference type="SUPFAM" id="SSF48008">
    <property type="entry name" value="GntR ligand-binding domain-like"/>
    <property type="match status" value="1"/>
</dbReference>
<keyword evidence="3" id="KW-0804">Transcription</keyword>
<protein>
    <submittedName>
        <fullName evidence="5">FCD domain-containing protein</fullName>
    </submittedName>
</protein>
<keyword evidence="6" id="KW-1185">Reference proteome</keyword>
<dbReference type="AlphaFoldDB" id="A0AAX3EJ81"/>
<accession>A0AAX3EJ81</accession>
<evidence type="ECO:0000256" key="2">
    <source>
        <dbReference type="ARBA" id="ARBA00023125"/>
    </source>
</evidence>
<feature type="domain" description="GntR C-terminal" evidence="4">
    <location>
        <begin position="10"/>
        <end position="45"/>
    </location>
</feature>
<dbReference type="RefSeq" id="WP_259362804.1">
    <property type="nucleotide sequence ID" value="NZ_CP043010.1"/>
</dbReference>
<evidence type="ECO:0000259" key="4">
    <source>
        <dbReference type="Pfam" id="PF07729"/>
    </source>
</evidence>
<evidence type="ECO:0000313" key="6">
    <source>
        <dbReference type="Proteomes" id="UP001163293"/>
    </source>
</evidence>
<proteinExistence type="predicted"/>
<dbReference type="Pfam" id="PF07729">
    <property type="entry name" value="FCD"/>
    <property type="match status" value="1"/>
</dbReference>
<name>A0AAX3EJ81_PAEUR</name>